<proteinExistence type="predicted"/>
<feature type="compositionally biased region" description="Polar residues" evidence="1">
    <location>
        <begin position="1"/>
        <end position="15"/>
    </location>
</feature>
<protein>
    <submittedName>
        <fullName evidence="2">9218_t:CDS:1</fullName>
    </submittedName>
</protein>
<gene>
    <name evidence="2" type="ORF">AMORRO_LOCUS3083</name>
</gene>
<dbReference type="OrthoDB" id="2406206at2759"/>
<organism evidence="2 3">
    <name type="scientific">Acaulospora morrowiae</name>
    <dbReference type="NCBI Taxonomy" id="94023"/>
    <lineage>
        <taxon>Eukaryota</taxon>
        <taxon>Fungi</taxon>
        <taxon>Fungi incertae sedis</taxon>
        <taxon>Mucoromycota</taxon>
        <taxon>Glomeromycotina</taxon>
        <taxon>Glomeromycetes</taxon>
        <taxon>Diversisporales</taxon>
        <taxon>Acaulosporaceae</taxon>
        <taxon>Acaulospora</taxon>
    </lineage>
</organism>
<keyword evidence="3" id="KW-1185">Reference proteome</keyword>
<sequence length="193" mass="21899">MPGAHNSSAGANSQKVFPDPSEDLFWQNAFEANERHENDEIWNPQKIKEQQVSTFVIPPPPLPPTNNITRHSRKSSRVSWSLQTDSERHIELLETKLKEVVSQGGTKSNSKTAPDEFEGYYPEENLENMDEDLHDPLESDEGLWLLWKFPQNVSRAQSSTSDNWNRLSVLTGSNINNSSPKWIGCGTFCLEDD</sequence>
<evidence type="ECO:0000313" key="3">
    <source>
        <dbReference type="Proteomes" id="UP000789342"/>
    </source>
</evidence>
<reference evidence="2" key="1">
    <citation type="submission" date="2021-06" db="EMBL/GenBank/DDBJ databases">
        <authorList>
            <person name="Kallberg Y."/>
            <person name="Tangrot J."/>
            <person name="Rosling A."/>
        </authorList>
    </citation>
    <scope>NUCLEOTIDE SEQUENCE</scope>
    <source>
        <strain evidence="2">CL551</strain>
    </source>
</reference>
<accession>A0A9N9EX63</accession>
<evidence type="ECO:0000313" key="2">
    <source>
        <dbReference type="EMBL" id="CAG8497433.1"/>
    </source>
</evidence>
<evidence type="ECO:0000256" key="1">
    <source>
        <dbReference type="SAM" id="MobiDB-lite"/>
    </source>
</evidence>
<dbReference type="EMBL" id="CAJVPV010001440">
    <property type="protein sequence ID" value="CAG8497433.1"/>
    <property type="molecule type" value="Genomic_DNA"/>
</dbReference>
<dbReference type="Proteomes" id="UP000789342">
    <property type="component" value="Unassembled WGS sequence"/>
</dbReference>
<dbReference type="AlphaFoldDB" id="A0A9N9EX63"/>
<name>A0A9N9EX63_9GLOM</name>
<feature type="region of interest" description="Disordered" evidence="1">
    <location>
        <begin position="55"/>
        <end position="81"/>
    </location>
</feature>
<feature type="region of interest" description="Disordered" evidence="1">
    <location>
        <begin position="1"/>
        <end position="23"/>
    </location>
</feature>
<comment type="caution">
    <text evidence="2">The sequence shown here is derived from an EMBL/GenBank/DDBJ whole genome shotgun (WGS) entry which is preliminary data.</text>
</comment>